<evidence type="ECO:0000313" key="4">
    <source>
        <dbReference type="Proteomes" id="UP001153292"/>
    </source>
</evidence>
<name>A0ABN8AVB2_CHISP</name>
<protein>
    <submittedName>
        <fullName evidence="3">Uncharacterized protein</fullName>
    </submittedName>
</protein>
<feature type="transmembrane region" description="Helical" evidence="2">
    <location>
        <begin position="14"/>
        <end position="33"/>
    </location>
</feature>
<keyword evidence="4" id="KW-1185">Reference proteome</keyword>
<dbReference type="InterPro" id="IPR036846">
    <property type="entry name" value="GM2-AP_sf"/>
</dbReference>
<sequence length="201" mass="23119">MALDIAIFNRVTSLVMWSLISAYVWLTILMMCANKAFAIESESDKGIYKLLSIQKCPNHDDYQMKMECNMRKHNRTDDSLMCMLDFAKDMTEMNSAVMNMWEHTSNGNKHFYELRDNSMCAFLEKFFRGNLESLLANYNRPLPVCPIPKGVHKMAEPFVIDYEKMPKDGMPGTYDAEACVTEGDVVLGCICLTIEYKKKND</sequence>
<accession>A0ABN8AVB2</accession>
<organism evidence="3 4">
    <name type="scientific">Chilo suppressalis</name>
    <name type="common">Asiatic rice borer moth</name>
    <dbReference type="NCBI Taxonomy" id="168631"/>
    <lineage>
        <taxon>Eukaryota</taxon>
        <taxon>Metazoa</taxon>
        <taxon>Ecdysozoa</taxon>
        <taxon>Arthropoda</taxon>
        <taxon>Hexapoda</taxon>
        <taxon>Insecta</taxon>
        <taxon>Pterygota</taxon>
        <taxon>Neoptera</taxon>
        <taxon>Endopterygota</taxon>
        <taxon>Lepidoptera</taxon>
        <taxon>Glossata</taxon>
        <taxon>Ditrysia</taxon>
        <taxon>Pyraloidea</taxon>
        <taxon>Crambidae</taxon>
        <taxon>Crambinae</taxon>
        <taxon>Chilo</taxon>
    </lineage>
</organism>
<keyword evidence="2" id="KW-1133">Transmembrane helix</keyword>
<keyword evidence="2" id="KW-0472">Membrane</keyword>
<evidence type="ECO:0000256" key="2">
    <source>
        <dbReference type="SAM" id="Phobius"/>
    </source>
</evidence>
<dbReference type="Gene3D" id="2.70.220.10">
    <property type="entry name" value="Ganglioside GM2 activator"/>
    <property type="match status" value="1"/>
</dbReference>
<evidence type="ECO:0000313" key="3">
    <source>
        <dbReference type="EMBL" id="CAH0397064.1"/>
    </source>
</evidence>
<proteinExistence type="predicted"/>
<dbReference type="EMBL" id="OU963894">
    <property type="protein sequence ID" value="CAH0397064.1"/>
    <property type="molecule type" value="Genomic_DNA"/>
</dbReference>
<dbReference type="Proteomes" id="UP001153292">
    <property type="component" value="Chromosome 1"/>
</dbReference>
<gene>
    <name evidence="3" type="ORF">CHILSU_LOCUS125</name>
</gene>
<evidence type="ECO:0000256" key="1">
    <source>
        <dbReference type="ARBA" id="ARBA00022729"/>
    </source>
</evidence>
<reference evidence="3" key="1">
    <citation type="submission" date="2021-12" db="EMBL/GenBank/DDBJ databases">
        <authorList>
            <person name="King R."/>
        </authorList>
    </citation>
    <scope>NUCLEOTIDE SEQUENCE</scope>
</reference>
<keyword evidence="2" id="KW-0812">Transmembrane</keyword>
<keyword evidence="1" id="KW-0732">Signal</keyword>